<keyword evidence="8" id="KW-1185">Reference proteome</keyword>
<dbReference type="OrthoDB" id="9798604at2"/>
<dbReference type="GO" id="GO:0016614">
    <property type="term" value="F:oxidoreductase activity, acting on CH-OH group of donors"/>
    <property type="evidence" value="ECO:0007669"/>
    <property type="project" value="InterPro"/>
</dbReference>
<evidence type="ECO:0000256" key="2">
    <source>
        <dbReference type="ARBA" id="ARBA00010790"/>
    </source>
</evidence>
<dbReference type="EMBL" id="CP029356">
    <property type="protein sequence ID" value="AWK88695.1"/>
    <property type="molecule type" value="Genomic_DNA"/>
</dbReference>
<accession>A0A2S2CWA5</accession>
<dbReference type="Pfam" id="PF05199">
    <property type="entry name" value="GMC_oxred_C"/>
    <property type="match status" value="1"/>
</dbReference>
<gene>
    <name evidence="7" type="ORF">DEW08_21595</name>
</gene>
<evidence type="ECO:0000256" key="4">
    <source>
        <dbReference type="ARBA" id="ARBA00022827"/>
    </source>
</evidence>
<evidence type="ECO:0000313" key="7">
    <source>
        <dbReference type="EMBL" id="AWK88695.1"/>
    </source>
</evidence>
<dbReference type="Gene3D" id="3.50.50.60">
    <property type="entry name" value="FAD/NAD(P)-binding domain"/>
    <property type="match status" value="2"/>
</dbReference>
<keyword evidence="4" id="KW-0274">FAD</keyword>
<evidence type="ECO:0000313" key="8">
    <source>
        <dbReference type="Proteomes" id="UP000245629"/>
    </source>
</evidence>
<geneLocation type="plasmid" evidence="7 8">
    <name>unnamed1</name>
</geneLocation>
<keyword evidence="3" id="KW-0285">Flavoprotein</keyword>
<dbReference type="AlphaFoldDB" id="A0A2S2CWA5"/>
<dbReference type="InterPro" id="IPR051473">
    <property type="entry name" value="P2Ox-like"/>
</dbReference>
<protein>
    <submittedName>
        <fullName evidence="7">GMC family oxidoreductase</fullName>
    </submittedName>
</protein>
<dbReference type="Proteomes" id="UP000245629">
    <property type="component" value="Plasmid unnamed1"/>
</dbReference>
<dbReference type="RefSeq" id="WP_109331251.1">
    <property type="nucleotide sequence ID" value="NZ_CP029356.1"/>
</dbReference>
<name>A0A2S2CWA5_9PROT</name>
<dbReference type="PANTHER" id="PTHR42784">
    <property type="entry name" value="PYRANOSE 2-OXIDASE"/>
    <property type="match status" value="1"/>
</dbReference>
<evidence type="ECO:0000259" key="6">
    <source>
        <dbReference type="Pfam" id="PF05199"/>
    </source>
</evidence>
<dbReference type="InterPro" id="IPR007867">
    <property type="entry name" value="GMC_OxRtase_C"/>
</dbReference>
<keyword evidence="5" id="KW-0560">Oxidoreductase</keyword>
<dbReference type="InterPro" id="IPR036188">
    <property type="entry name" value="FAD/NAD-bd_sf"/>
</dbReference>
<feature type="domain" description="Glucose-methanol-choline oxidoreductase C-terminal" evidence="6">
    <location>
        <begin position="351"/>
        <end position="479"/>
    </location>
</feature>
<comment type="cofactor">
    <cofactor evidence="1">
        <name>FAD</name>
        <dbReference type="ChEBI" id="CHEBI:57692"/>
    </cofactor>
</comment>
<dbReference type="PANTHER" id="PTHR42784:SF1">
    <property type="entry name" value="PYRANOSE 2-OXIDASE"/>
    <property type="match status" value="1"/>
</dbReference>
<dbReference type="SUPFAM" id="SSF51905">
    <property type="entry name" value="FAD/NAD(P)-binding domain"/>
    <property type="match status" value="1"/>
</dbReference>
<comment type="similarity">
    <text evidence="2">Belongs to the GMC oxidoreductase family.</text>
</comment>
<sequence length="506" mass="56895">MIVDLTDGFTPKPQYDVCVIGAGPAGISIARSLAQRGRSVFVAEGGERGYSPESQDCYRGEVKGDPYFELDLARLRFLGGTSNHWGGWCRRLDARDFHPKAAAPQTGWPIRMEDLLPYQEETRRILEIKEQTPDKLLPGSSTLELLSFTESGPPVKFGLKYEEELEKSRTIDVCMMANFVGFEVQDRVVTGASFRNYGDLQRTIKAKTYILACGCIENARLLLNENRRHDNRLGNQGDAVGRYWMEHPTFTLGEFVLFPDYLGDGLFDLDDLDMESQVNRRWFIGPTTAFMEEKRILNCGIRLEPVNRSRSRQYLADLVCNSPDVLQPLLASFGREIRCIGKIRAAWEQEPVASNRVALAEETDSFGIPRVVLHWKKTELDRRTPREMALPVARYVAEQNFGRVRLDPWVLDDTLPFPDHDELAGYHHMGGTRMAETPKDGVVDRNCRVFGTENLYVAGSSLFPSSGHANPTQTLVELALRLADHLNRTLEASPILPAKLEAVSGG</sequence>
<evidence type="ECO:0000256" key="1">
    <source>
        <dbReference type="ARBA" id="ARBA00001974"/>
    </source>
</evidence>
<organism evidence="7 8">
    <name type="scientific">Azospirillum thermophilum</name>
    <dbReference type="NCBI Taxonomy" id="2202148"/>
    <lineage>
        <taxon>Bacteria</taxon>
        <taxon>Pseudomonadati</taxon>
        <taxon>Pseudomonadota</taxon>
        <taxon>Alphaproteobacteria</taxon>
        <taxon>Rhodospirillales</taxon>
        <taxon>Azospirillaceae</taxon>
        <taxon>Azospirillum</taxon>
    </lineage>
</organism>
<evidence type="ECO:0000256" key="5">
    <source>
        <dbReference type="ARBA" id="ARBA00023002"/>
    </source>
</evidence>
<reference evidence="8" key="1">
    <citation type="submission" date="2018-05" db="EMBL/GenBank/DDBJ databases">
        <title>Azospirillum thermophila sp. nov., a novel isolated from hot spring.</title>
        <authorList>
            <person name="Zhao Z."/>
        </authorList>
    </citation>
    <scope>NUCLEOTIDE SEQUENCE [LARGE SCALE GENOMIC DNA]</scope>
    <source>
        <strain evidence="8">CFH 70021</strain>
        <plasmid evidence="8">unnamed1</plasmid>
    </source>
</reference>
<proteinExistence type="inferred from homology"/>
<dbReference type="KEGG" id="azz:DEW08_21595"/>
<evidence type="ECO:0000256" key="3">
    <source>
        <dbReference type="ARBA" id="ARBA00022630"/>
    </source>
</evidence>
<keyword evidence="7" id="KW-0614">Plasmid</keyword>